<dbReference type="GO" id="GO:0016020">
    <property type="term" value="C:membrane"/>
    <property type="evidence" value="ECO:0007669"/>
    <property type="project" value="TreeGrafter"/>
</dbReference>
<dbReference type="InterPro" id="IPR011330">
    <property type="entry name" value="Glyco_hydro/deAcase_b/a-brl"/>
</dbReference>
<name>A0A926DN25_9FIRM</name>
<keyword evidence="1" id="KW-0732">Signal</keyword>
<feature type="chain" id="PRO_5038024864" evidence="1">
    <location>
        <begin position="33"/>
        <end position="254"/>
    </location>
</feature>
<dbReference type="EMBL" id="JACRSU010000003">
    <property type="protein sequence ID" value="MBC8540988.1"/>
    <property type="molecule type" value="Genomic_DNA"/>
</dbReference>
<organism evidence="3 4">
    <name type="scientific">Congzhengia minquanensis</name>
    <dbReference type="NCBI Taxonomy" id="2763657"/>
    <lineage>
        <taxon>Bacteria</taxon>
        <taxon>Bacillati</taxon>
        <taxon>Bacillota</taxon>
        <taxon>Clostridia</taxon>
        <taxon>Eubacteriales</taxon>
        <taxon>Oscillospiraceae</taxon>
        <taxon>Congzhengia</taxon>
    </lineage>
</organism>
<dbReference type="InterPro" id="IPR050248">
    <property type="entry name" value="Polysacc_deacetylase_ArnD"/>
</dbReference>
<evidence type="ECO:0000259" key="2">
    <source>
        <dbReference type="PROSITE" id="PS51677"/>
    </source>
</evidence>
<sequence>MKVFVMNKKRAVSYLALIFCAVCILTIGTLQSADVWNDGGDKLLPIYSVEKGNEKVCALTFDAAWDDADTDVLINILKKYNVPATFFMVGSWVEKYPESVKKFHDAGHEIMNHSDTHPHIDQLSDTKIKEEISKCNDKIENLTGTRPILFRGPYGEYNNAVIKEAQNQSMFVLQWDVDSLDWKNLSAADITARVTNRVKPGSIMLFHNGAKNTPEALPQVIEKLQADGFTFVKASDLIYKDNYTIDHSGKQILN</sequence>
<feature type="domain" description="NodB homology" evidence="2">
    <location>
        <begin position="55"/>
        <end position="232"/>
    </location>
</feature>
<feature type="signal peptide" evidence="1">
    <location>
        <begin position="1"/>
        <end position="32"/>
    </location>
</feature>
<dbReference type="Gene3D" id="3.20.20.370">
    <property type="entry name" value="Glycoside hydrolase/deacetylase"/>
    <property type="match status" value="1"/>
</dbReference>
<dbReference type="CDD" id="cd10917">
    <property type="entry name" value="CE4_NodB_like_6s_7s"/>
    <property type="match status" value="1"/>
</dbReference>
<dbReference type="PANTHER" id="PTHR10587:SF128">
    <property type="entry name" value="POLYSACCHARIDE DEACETYLASE PDAB-RELATED"/>
    <property type="match status" value="1"/>
</dbReference>
<dbReference type="Proteomes" id="UP000611762">
    <property type="component" value="Unassembled WGS sequence"/>
</dbReference>
<evidence type="ECO:0000256" key="1">
    <source>
        <dbReference type="SAM" id="SignalP"/>
    </source>
</evidence>
<dbReference type="SUPFAM" id="SSF88713">
    <property type="entry name" value="Glycoside hydrolase/deacetylase"/>
    <property type="match status" value="1"/>
</dbReference>
<proteinExistence type="predicted"/>
<keyword evidence="4" id="KW-1185">Reference proteome</keyword>
<dbReference type="AlphaFoldDB" id="A0A926DN25"/>
<reference evidence="3" key="1">
    <citation type="submission" date="2020-08" db="EMBL/GenBank/DDBJ databases">
        <title>Genome public.</title>
        <authorList>
            <person name="Liu C."/>
            <person name="Sun Q."/>
        </authorList>
    </citation>
    <scope>NUCLEOTIDE SEQUENCE</scope>
    <source>
        <strain evidence="3">H8</strain>
    </source>
</reference>
<protein>
    <submittedName>
        <fullName evidence="3">Polysaccharide deacetylase family protein</fullName>
    </submittedName>
</protein>
<dbReference type="InterPro" id="IPR002509">
    <property type="entry name" value="NODB_dom"/>
</dbReference>
<gene>
    <name evidence="3" type="ORF">H8698_08390</name>
</gene>
<dbReference type="GO" id="GO:0016810">
    <property type="term" value="F:hydrolase activity, acting on carbon-nitrogen (but not peptide) bonds"/>
    <property type="evidence" value="ECO:0007669"/>
    <property type="project" value="InterPro"/>
</dbReference>
<evidence type="ECO:0000313" key="3">
    <source>
        <dbReference type="EMBL" id="MBC8540988.1"/>
    </source>
</evidence>
<dbReference type="GO" id="GO:0005975">
    <property type="term" value="P:carbohydrate metabolic process"/>
    <property type="evidence" value="ECO:0007669"/>
    <property type="project" value="InterPro"/>
</dbReference>
<dbReference type="PROSITE" id="PS51677">
    <property type="entry name" value="NODB"/>
    <property type="match status" value="1"/>
</dbReference>
<comment type="caution">
    <text evidence="3">The sequence shown here is derived from an EMBL/GenBank/DDBJ whole genome shotgun (WGS) entry which is preliminary data.</text>
</comment>
<dbReference type="PANTHER" id="PTHR10587">
    <property type="entry name" value="GLYCOSYL TRANSFERASE-RELATED"/>
    <property type="match status" value="1"/>
</dbReference>
<dbReference type="Pfam" id="PF01522">
    <property type="entry name" value="Polysacc_deac_1"/>
    <property type="match status" value="1"/>
</dbReference>
<accession>A0A926DN25</accession>
<evidence type="ECO:0000313" key="4">
    <source>
        <dbReference type="Proteomes" id="UP000611762"/>
    </source>
</evidence>